<proteinExistence type="predicted"/>
<dbReference type="PANTHER" id="PTHR38477">
    <property type="entry name" value="HYPOTHETICAL EXPORTED PROTEIN"/>
    <property type="match status" value="1"/>
</dbReference>
<organism evidence="1">
    <name type="scientific">Desulfofervidus auxilii</name>
    <dbReference type="NCBI Taxonomy" id="1621989"/>
    <lineage>
        <taxon>Bacteria</taxon>
        <taxon>Pseudomonadati</taxon>
        <taxon>Thermodesulfobacteriota</taxon>
        <taxon>Candidatus Desulfofervidia</taxon>
        <taxon>Candidatus Desulfofervidales</taxon>
        <taxon>Candidatus Desulfofervidaceae</taxon>
        <taxon>Candidatus Desulfofervidus</taxon>
    </lineage>
</organism>
<comment type="caution">
    <text evidence="1">The sequence shown here is derived from an EMBL/GenBank/DDBJ whole genome shotgun (WGS) entry which is preliminary data.</text>
</comment>
<dbReference type="Pfam" id="PF13645">
    <property type="entry name" value="YkuD_2"/>
    <property type="match status" value="1"/>
</dbReference>
<dbReference type="AlphaFoldDB" id="A0A7V0I9V3"/>
<dbReference type="PANTHER" id="PTHR38477:SF1">
    <property type="entry name" value="MUREIN L,D-TRANSPEPTIDASE CATALYTIC DOMAIN FAMILY PROTEIN"/>
    <property type="match status" value="1"/>
</dbReference>
<evidence type="ECO:0008006" key="2">
    <source>
        <dbReference type="Google" id="ProtNLM"/>
    </source>
</evidence>
<dbReference type="InterPro" id="IPR032676">
    <property type="entry name" value="YkuD_2"/>
</dbReference>
<evidence type="ECO:0000313" key="1">
    <source>
        <dbReference type="EMBL" id="HDD35277.1"/>
    </source>
</evidence>
<sequence>MKSPIGLFITLNPYIGKHGYALRLKGVERGFNDTAQKRNIVIHKAWYVNKKMAKYLNWVGRSLGCFVVPSKDAKRIIDTIKGGTALYAYYPLKKYLQTSHFLDFKKADLFYKKMFISVKIASH</sequence>
<accession>A0A7V0I9V3</accession>
<protein>
    <recommendedName>
        <fullName evidence="2">Murein L,D-transpeptidase catalytic domain family protein</fullName>
    </recommendedName>
</protein>
<name>A0A7V0I9V3_DESA2</name>
<gene>
    <name evidence="1" type="ORF">ENF30_00595</name>
</gene>
<dbReference type="EMBL" id="DQWQ01000029">
    <property type="protein sequence ID" value="HDD35277.1"/>
    <property type="molecule type" value="Genomic_DNA"/>
</dbReference>
<reference evidence="1" key="1">
    <citation type="journal article" date="2020" name="mSystems">
        <title>Genome- and Community-Level Interaction Insights into Carbon Utilization and Element Cycling Functions of Hydrothermarchaeota in Hydrothermal Sediment.</title>
        <authorList>
            <person name="Zhou Z."/>
            <person name="Liu Y."/>
            <person name="Xu W."/>
            <person name="Pan J."/>
            <person name="Luo Z.H."/>
            <person name="Li M."/>
        </authorList>
    </citation>
    <scope>NUCLEOTIDE SEQUENCE [LARGE SCALE GENOMIC DNA]</scope>
    <source>
        <strain evidence="1">HyVt-113</strain>
    </source>
</reference>
<dbReference type="Proteomes" id="UP000885706">
    <property type="component" value="Unassembled WGS sequence"/>
</dbReference>